<dbReference type="SUPFAM" id="SSF64307">
    <property type="entry name" value="SirA-like"/>
    <property type="match status" value="1"/>
</dbReference>
<comment type="similarity">
    <text evidence="1">Belongs to the sulfur carrier protein TusA family.</text>
</comment>
<dbReference type="Gene3D" id="3.30.110.40">
    <property type="entry name" value="TusA-like domain"/>
    <property type="match status" value="1"/>
</dbReference>
<evidence type="ECO:0000313" key="3">
    <source>
        <dbReference type="EMBL" id="SKC90771.1"/>
    </source>
</evidence>
<accession>A0A1T5MRG2</accession>
<reference evidence="3 4" key="1">
    <citation type="submission" date="2017-02" db="EMBL/GenBank/DDBJ databases">
        <authorList>
            <person name="Peterson S.W."/>
        </authorList>
    </citation>
    <scope>NUCLEOTIDE SEQUENCE [LARGE SCALE GENOMIC DNA]</scope>
    <source>
        <strain evidence="3 4">M1</strain>
    </source>
</reference>
<dbReference type="CDD" id="cd00291">
    <property type="entry name" value="SirA_YedF_YeeD"/>
    <property type="match status" value="1"/>
</dbReference>
<evidence type="ECO:0000313" key="4">
    <source>
        <dbReference type="Proteomes" id="UP000190285"/>
    </source>
</evidence>
<organism evidence="3 4">
    <name type="scientific">Maledivibacter halophilus</name>
    <dbReference type="NCBI Taxonomy" id="36842"/>
    <lineage>
        <taxon>Bacteria</taxon>
        <taxon>Bacillati</taxon>
        <taxon>Bacillota</taxon>
        <taxon>Clostridia</taxon>
        <taxon>Peptostreptococcales</taxon>
        <taxon>Caminicellaceae</taxon>
        <taxon>Maledivibacter</taxon>
    </lineage>
</organism>
<dbReference type="PANTHER" id="PTHR33279">
    <property type="entry name" value="SULFUR CARRIER PROTEIN YEDF-RELATED"/>
    <property type="match status" value="1"/>
</dbReference>
<dbReference type="InterPro" id="IPR001455">
    <property type="entry name" value="TusA-like"/>
</dbReference>
<dbReference type="OrthoDB" id="9801500at2"/>
<gene>
    <name evidence="3" type="ORF">SAMN02194393_05208</name>
</gene>
<dbReference type="InterPro" id="IPR036868">
    <property type="entry name" value="TusA-like_sf"/>
</dbReference>
<evidence type="ECO:0000256" key="1">
    <source>
        <dbReference type="ARBA" id="ARBA00008984"/>
    </source>
</evidence>
<evidence type="ECO:0000259" key="2">
    <source>
        <dbReference type="PROSITE" id="PS01148"/>
    </source>
</evidence>
<dbReference type="PROSITE" id="PS01148">
    <property type="entry name" value="UPF0033"/>
    <property type="match status" value="1"/>
</dbReference>
<proteinExistence type="inferred from homology"/>
<dbReference type="Pfam" id="PF01206">
    <property type="entry name" value="TusA"/>
    <property type="match status" value="1"/>
</dbReference>
<name>A0A1T5MRG2_9FIRM</name>
<dbReference type="EMBL" id="FUZT01000023">
    <property type="protein sequence ID" value="SKC90771.1"/>
    <property type="molecule type" value="Genomic_DNA"/>
</dbReference>
<feature type="domain" description="UPF0033" evidence="2">
    <location>
        <begin position="4"/>
        <end position="28"/>
    </location>
</feature>
<dbReference type="RefSeq" id="WP_079495796.1">
    <property type="nucleotide sequence ID" value="NZ_FUZT01000023.1"/>
</dbReference>
<protein>
    <submittedName>
        <fullName evidence="3">TusA-related sulfurtransferase</fullName>
    </submittedName>
</protein>
<keyword evidence="4" id="KW-1185">Reference proteome</keyword>
<dbReference type="AlphaFoldDB" id="A0A1T5MRG2"/>
<keyword evidence="3" id="KW-0808">Transferase</keyword>
<dbReference type="GO" id="GO:0016740">
    <property type="term" value="F:transferase activity"/>
    <property type="evidence" value="ECO:0007669"/>
    <property type="project" value="UniProtKB-KW"/>
</dbReference>
<dbReference type="Proteomes" id="UP000190285">
    <property type="component" value="Unassembled WGS sequence"/>
</dbReference>
<sequence length="72" mass="7873">MKKIDCLGDVCPVPIIKTKKGLQSIGPGESIIVVTDHSCTLEALVSLLENYNVKFESDEVINGVWEITVTKL</sequence>
<dbReference type="STRING" id="36842.SAMN02194393_05208"/>
<dbReference type="PANTHER" id="PTHR33279:SF6">
    <property type="entry name" value="SULFUR CARRIER PROTEIN YEDF-RELATED"/>
    <property type="match status" value="1"/>
</dbReference>